<organism evidence="2 3">
    <name type="scientific">Microseira wollei NIES-4236</name>
    <dbReference type="NCBI Taxonomy" id="2530354"/>
    <lineage>
        <taxon>Bacteria</taxon>
        <taxon>Bacillati</taxon>
        <taxon>Cyanobacteriota</taxon>
        <taxon>Cyanophyceae</taxon>
        <taxon>Oscillatoriophycideae</taxon>
        <taxon>Aerosakkonematales</taxon>
        <taxon>Aerosakkonemataceae</taxon>
        <taxon>Microseira</taxon>
    </lineage>
</organism>
<dbReference type="AlphaFoldDB" id="A0AAV3XLZ8"/>
<comment type="caution">
    <text evidence="2">The sequence shown here is derived from an EMBL/GenBank/DDBJ whole genome shotgun (WGS) entry which is preliminary data.</text>
</comment>
<dbReference type="InterPro" id="IPR002716">
    <property type="entry name" value="PIN_dom"/>
</dbReference>
<proteinExistence type="predicted"/>
<evidence type="ECO:0000313" key="3">
    <source>
        <dbReference type="Proteomes" id="UP001050975"/>
    </source>
</evidence>
<reference evidence="2" key="1">
    <citation type="submission" date="2019-10" db="EMBL/GenBank/DDBJ databases">
        <title>Draft genome sequece of Microseira wollei NIES-4236.</title>
        <authorList>
            <person name="Yamaguchi H."/>
            <person name="Suzuki S."/>
            <person name="Kawachi M."/>
        </authorList>
    </citation>
    <scope>NUCLEOTIDE SEQUENCE</scope>
    <source>
        <strain evidence="2">NIES-4236</strain>
    </source>
</reference>
<dbReference type="Proteomes" id="UP001050975">
    <property type="component" value="Unassembled WGS sequence"/>
</dbReference>
<dbReference type="RefSeq" id="WP_226588452.1">
    <property type="nucleotide sequence ID" value="NZ_BLAY01000135.1"/>
</dbReference>
<protein>
    <recommendedName>
        <fullName evidence="1">PIN domain-containing protein</fullName>
    </recommendedName>
</protein>
<evidence type="ECO:0000313" key="2">
    <source>
        <dbReference type="EMBL" id="GET41816.1"/>
    </source>
</evidence>
<dbReference type="InterPro" id="IPR029060">
    <property type="entry name" value="PIN-like_dom_sf"/>
</dbReference>
<sequence length="147" mass="17011">MDLLYLDYNCFQRRFDDPQQTRIQIEALACQEIFNRAAVQIVQLVWSFMHEDETTLCPFPDRKEIVLGLATLCQVRFCPDEPIYQLAQTFLQAGRFSARDAIHLACAVQVGADYFLTCDDDLSRQAQSLQLNIKVMNPVDYIRQETP</sequence>
<name>A0AAV3XLZ8_9CYAN</name>
<accession>A0AAV3XLZ8</accession>
<feature type="domain" description="PIN" evidence="1">
    <location>
        <begin position="62"/>
        <end position="125"/>
    </location>
</feature>
<dbReference type="Pfam" id="PF01850">
    <property type="entry name" value="PIN"/>
    <property type="match status" value="1"/>
</dbReference>
<dbReference type="Gene3D" id="3.40.50.1010">
    <property type="entry name" value="5'-nuclease"/>
    <property type="match status" value="1"/>
</dbReference>
<dbReference type="SUPFAM" id="SSF88723">
    <property type="entry name" value="PIN domain-like"/>
    <property type="match status" value="1"/>
</dbReference>
<gene>
    <name evidence="2" type="ORF">MiSe_66300</name>
</gene>
<dbReference type="EMBL" id="BLAY01000135">
    <property type="protein sequence ID" value="GET41816.1"/>
    <property type="molecule type" value="Genomic_DNA"/>
</dbReference>
<keyword evidence="3" id="KW-1185">Reference proteome</keyword>
<evidence type="ECO:0000259" key="1">
    <source>
        <dbReference type="Pfam" id="PF01850"/>
    </source>
</evidence>